<evidence type="ECO:0000313" key="2">
    <source>
        <dbReference type="Proteomes" id="UP000191342"/>
    </source>
</evidence>
<dbReference type="STRING" id="254877.A0A1V6SD91"/>
<sequence length="168" mass="18559">MSSTPRFECADVDPSPLSQPLHFAFSGRTAPNRFLKGAMMWLYKCWGEGQIGLNLAGNVMIDPSYLETAGNLVIPQQAEFSGERFERFQVLALAGKAKAHGFSRSVRHRTIIGSFGRTEISVAECSTKETHKGSSCDLLQFPRLAQRARLGAETVLAKLWVRITRGQS</sequence>
<keyword evidence="2" id="KW-1185">Reference proteome</keyword>
<proteinExistence type="predicted"/>
<evidence type="ECO:0000313" key="1">
    <source>
        <dbReference type="EMBL" id="OQE11992.1"/>
    </source>
</evidence>
<comment type="caution">
    <text evidence="1">The sequence shown here is derived from an EMBL/GenBank/DDBJ whole genome shotgun (WGS) entry which is preliminary data.</text>
</comment>
<accession>A0A1V6SD91</accession>
<dbReference type="OrthoDB" id="10270400at2759"/>
<name>A0A1V6SD91_9EURO</name>
<reference evidence="2" key="1">
    <citation type="journal article" date="2017" name="Nat. Microbiol.">
        <title>Global analysis of biosynthetic gene clusters reveals vast potential of secondary metabolite production in Penicillium species.</title>
        <authorList>
            <person name="Nielsen J.C."/>
            <person name="Grijseels S."/>
            <person name="Prigent S."/>
            <person name="Ji B."/>
            <person name="Dainat J."/>
            <person name="Nielsen K.F."/>
            <person name="Frisvad J.C."/>
            <person name="Workman M."/>
            <person name="Nielsen J."/>
        </authorList>
    </citation>
    <scope>NUCLEOTIDE SEQUENCE [LARGE SCALE GENOMIC DNA]</scope>
    <source>
        <strain evidence="2">IBT 14082</strain>
    </source>
</reference>
<gene>
    <name evidence="1" type="ORF">PENFLA_c066G00639</name>
</gene>
<organism evidence="1 2">
    <name type="scientific">Penicillium flavigenum</name>
    <dbReference type="NCBI Taxonomy" id="254877"/>
    <lineage>
        <taxon>Eukaryota</taxon>
        <taxon>Fungi</taxon>
        <taxon>Dikarya</taxon>
        <taxon>Ascomycota</taxon>
        <taxon>Pezizomycotina</taxon>
        <taxon>Eurotiomycetes</taxon>
        <taxon>Eurotiomycetidae</taxon>
        <taxon>Eurotiales</taxon>
        <taxon>Aspergillaceae</taxon>
        <taxon>Penicillium</taxon>
    </lineage>
</organism>
<dbReference type="EMBL" id="MLQL01000066">
    <property type="protein sequence ID" value="OQE11992.1"/>
    <property type="molecule type" value="Genomic_DNA"/>
</dbReference>
<dbReference type="Proteomes" id="UP000191342">
    <property type="component" value="Unassembled WGS sequence"/>
</dbReference>
<dbReference type="AlphaFoldDB" id="A0A1V6SD91"/>
<protein>
    <submittedName>
        <fullName evidence="1">Uncharacterized protein</fullName>
    </submittedName>
</protein>